<evidence type="ECO:0000313" key="2">
    <source>
        <dbReference type="EMBL" id="MEL1265424.1"/>
    </source>
</evidence>
<dbReference type="PANTHER" id="PTHR41532:SF1">
    <property type="entry name" value="FIXS PROTEIN"/>
    <property type="match status" value="1"/>
</dbReference>
<dbReference type="Proteomes" id="UP001459204">
    <property type="component" value="Unassembled WGS sequence"/>
</dbReference>
<evidence type="ECO:0000256" key="1">
    <source>
        <dbReference type="SAM" id="MobiDB-lite"/>
    </source>
</evidence>
<dbReference type="Pfam" id="PF03597">
    <property type="entry name" value="FixS"/>
    <property type="match status" value="1"/>
</dbReference>
<organism evidence="2 3">
    <name type="scientific">Pseudoxanthomonas putridarboris</name>
    <dbReference type="NCBI Taxonomy" id="752605"/>
    <lineage>
        <taxon>Bacteria</taxon>
        <taxon>Pseudomonadati</taxon>
        <taxon>Pseudomonadota</taxon>
        <taxon>Gammaproteobacteria</taxon>
        <taxon>Lysobacterales</taxon>
        <taxon>Lysobacteraceae</taxon>
        <taxon>Pseudoxanthomonas</taxon>
    </lineage>
</organism>
<keyword evidence="3" id="KW-1185">Reference proteome</keyword>
<gene>
    <name evidence="2" type="primary">ccoS</name>
    <name evidence="2" type="ORF">AAD027_13760</name>
</gene>
<proteinExistence type="predicted"/>
<sequence length="61" mass="6399">MNILLMLLPISLLLLGVAVAAFAWAVRKGQFDDLDTPALDILDDASEQKPPPAQPGQGDAG</sequence>
<comment type="caution">
    <text evidence="2">The sequence shown here is derived from an EMBL/GenBank/DDBJ whole genome shotgun (WGS) entry which is preliminary data.</text>
</comment>
<reference evidence="2 3" key="1">
    <citation type="submission" date="2024-04" db="EMBL/GenBank/DDBJ databases">
        <title>Draft genome sequence of Pseudoxanthomonas putridarboris WD12.</title>
        <authorList>
            <person name="Oh J."/>
        </authorList>
    </citation>
    <scope>NUCLEOTIDE SEQUENCE [LARGE SCALE GENOMIC DNA]</scope>
    <source>
        <strain evidence="2 3">WD12</strain>
    </source>
</reference>
<dbReference type="PANTHER" id="PTHR41532">
    <property type="entry name" value="FIXS PROTEIN"/>
    <property type="match status" value="1"/>
</dbReference>
<dbReference type="RefSeq" id="WP_341726593.1">
    <property type="nucleotide sequence ID" value="NZ_JBBWWT010000006.1"/>
</dbReference>
<evidence type="ECO:0000313" key="3">
    <source>
        <dbReference type="Proteomes" id="UP001459204"/>
    </source>
</evidence>
<protein>
    <submittedName>
        <fullName evidence="2">Cbb3-type cytochrome oxidase assembly protein CcoS</fullName>
    </submittedName>
</protein>
<accession>A0ABU9J2F1</accession>
<name>A0ABU9J2F1_9GAMM</name>
<feature type="region of interest" description="Disordered" evidence="1">
    <location>
        <begin position="39"/>
        <end position="61"/>
    </location>
</feature>
<dbReference type="InterPro" id="IPR004714">
    <property type="entry name" value="Cyt_oxidase_maturation_cbb3"/>
</dbReference>
<dbReference type="EMBL" id="JBBWWT010000006">
    <property type="protein sequence ID" value="MEL1265424.1"/>
    <property type="molecule type" value="Genomic_DNA"/>
</dbReference>
<dbReference type="NCBIfam" id="TIGR00847">
    <property type="entry name" value="ccoS"/>
    <property type="match status" value="1"/>
</dbReference>